<organism evidence="4">
    <name type="scientific">Sea otter herpesvirus</name>
    <dbReference type="NCBI Taxonomy" id="1906351"/>
    <lineage>
        <taxon>Viruses</taxon>
        <taxon>Duplodnaviria</taxon>
        <taxon>Heunggongvirae</taxon>
        <taxon>Peploviricota</taxon>
        <taxon>Herviviricetes</taxon>
        <taxon>Herpesvirales</taxon>
    </lineage>
</organism>
<reference evidence="4" key="1">
    <citation type="submission" date="2016-04" db="EMBL/GenBank/DDBJ databases">
        <title>Endemic infection of stranded Southern sea otters (Enhydra lutris nereis) with novel parvovirus, polyomavirus and adenovirus.</title>
        <authorList>
            <person name="Siqueira J.D."/>
            <person name="Miller M."/>
            <person name="Ng T.F.F."/>
            <person name="Li L."/>
            <person name="Dodd E."/>
            <person name="Batac F."/>
            <person name="Delwart E."/>
        </authorList>
    </citation>
    <scope>NUCLEOTIDE SEQUENCE</scope>
    <source>
        <strain evidence="4">SO130911</strain>
    </source>
</reference>
<name>A0A1D8H0D5_9VIRU</name>
<sequence>MTRELAGVYSQIFGLSLEMSLIQYLDPKSLNKEAISSIRGKLEILANSLGMLLHEQNNTEASCLSVELEHLVYNLHQQVCVIHDLLINNPSLTSKEYFEKLHFNHKCSHHLSTSMTFYGGCQIQMSLSTLNDIEQFYRKINGTFYCISGISALKT</sequence>
<dbReference type="InterPro" id="IPR000501">
    <property type="entry name" value="UL28/UL56"/>
</dbReference>
<keyword evidence="2" id="KW-0426">Late protein</keyword>
<keyword evidence="1" id="KW-1188">Viral release from host cell</keyword>
<feature type="non-terminal residue" evidence="4">
    <location>
        <position position="155"/>
    </location>
</feature>
<accession>A0A1D8H0D5</accession>
<keyword evidence="3" id="KW-0231">Viral genome packaging</keyword>
<evidence type="ECO:0000313" key="4">
    <source>
        <dbReference type="EMBL" id="AOT85976.1"/>
    </source>
</evidence>
<proteinExistence type="predicted"/>
<evidence type="ECO:0000256" key="2">
    <source>
        <dbReference type="ARBA" id="ARBA00022921"/>
    </source>
</evidence>
<dbReference type="GO" id="GO:0019073">
    <property type="term" value="P:viral DNA genome packaging"/>
    <property type="evidence" value="ECO:0007669"/>
    <property type="project" value="InterPro"/>
</dbReference>
<evidence type="ECO:0000256" key="3">
    <source>
        <dbReference type="ARBA" id="ARBA00023219"/>
    </source>
</evidence>
<dbReference type="Pfam" id="PF01366">
    <property type="entry name" value="PRTP"/>
    <property type="match status" value="1"/>
</dbReference>
<protein>
    <submittedName>
        <fullName evidence="4">Viral processing and transport protein</fullName>
    </submittedName>
</protein>
<evidence type="ECO:0000256" key="1">
    <source>
        <dbReference type="ARBA" id="ARBA00022612"/>
    </source>
</evidence>
<gene>
    <name evidence="4" type="primary">ORF7</name>
</gene>
<dbReference type="EMBL" id="KX024489">
    <property type="protein sequence ID" value="AOT85976.1"/>
    <property type="molecule type" value="Genomic_DNA"/>
</dbReference>